<dbReference type="PANTHER" id="PTHR32009:SF39">
    <property type="entry name" value="TIR DOMAIN-CONTAINING PROTEIN"/>
    <property type="match status" value="1"/>
</dbReference>
<dbReference type="EMBL" id="JXTC01000113">
    <property type="protein sequence ID" value="PON87729.1"/>
    <property type="molecule type" value="Genomic_DNA"/>
</dbReference>
<evidence type="ECO:0000256" key="3">
    <source>
        <dbReference type="ARBA" id="ARBA00023027"/>
    </source>
</evidence>
<evidence type="ECO:0000313" key="7">
    <source>
        <dbReference type="Proteomes" id="UP000237000"/>
    </source>
</evidence>
<sequence length="179" mass="20377">MALTTTTDACTWSFSFWSTISHHKHDVFLSFRGEDTRHGLAEELQSALLDAGIPTYRDNVNLEQGKEIASELMKAIQMSRVAIIIFSRNYATSSWCLDELVKILECKRVDGRVVLPVFYDVDPDDFRGQVGPFGEAFEERFLRSSETAPLIQNKVEKWREALAEASSLSGFDLQNVHQW</sequence>
<keyword evidence="7" id="KW-1185">Reference proteome</keyword>
<keyword evidence="2" id="KW-0378">Hydrolase</keyword>
<dbReference type="FunFam" id="3.40.50.10140:FF:000007">
    <property type="entry name" value="Disease resistance protein (TIR-NBS-LRR class)"/>
    <property type="match status" value="1"/>
</dbReference>
<evidence type="ECO:0000256" key="2">
    <source>
        <dbReference type="ARBA" id="ARBA00022801"/>
    </source>
</evidence>
<keyword evidence="3" id="KW-0520">NAD</keyword>
<reference evidence="7" key="1">
    <citation type="submission" date="2016-06" db="EMBL/GenBank/DDBJ databases">
        <title>Parallel loss of symbiosis genes in relatives of nitrogen-fixing non-legume Parasponia.</title>
        <authorList>
            <person name="Van Velzen R."/>
            <person name="Holmer R."/>
            <person name="Bu F."/>
            <person name="Rutten L."/>
            <person name="Van Zeijl A."/>
            <person name="Liu W."/>
            <person name="Santuari L."/>
            <person name="Cao Q."/>
            <person name="Sharma T."/>
            <person name="Shen D."/>
            <person name="Roswanjaya Y."/>
            <person name="Wardhani T."/>
            <person name="Kalhor M.S."/>
            <person name="Jansen J."/>
            <person name="Van den Hoogen J."/>
            <person name="Gungor B."/>
            <person name="Hartog M."/>
            <person name="Hontelez J."/>
            <person name="Verver J."/>
            <person name="Yang W.-C."/>
            <person name="Schijlen E."/>
            <person name="Repin R."/>
            <person name="Schilthuizen M."/>
            <person name="Schranz E."/>
            <person name="Heidstra R."/>
            <person name="Miyata K."/>
            <person name="Fedorova E."/>
            <person name="Kohlen W."/>
            <person name="Bisseling T."/>
            <person name="Smit S."/>
            <person name="Geurts R."/>
        </authorList>
    </citation>
    <scope>NUCLEOTIDE SEQUENCE [LARGE SCALE GENOMIC DNA]</scope>
    <source>
        <strain evidence="7">cv. RG33-2</strain>
    </source>
</reference>
<evidence type="ECO:0000256" key="1">
    <source>
        <dbReference type="ARBA" id="ARBA00011982"/>
    </source>
</evidence>
<comment type="caution">
    <text evidence="6">The sequence shown here is derived from an EMBL/GenBank/DDBJ whole genome shotgun (WGS) entry which is preliminary data.</text>
</comment>
<accession>A0A2P5EQD9</accession>
<dbReference type="InterPro" id="IPR000157">
    <property type="entry name" value="TIR_dom"/>
</dbReference>
<dbReference type="GO" id="GO:0061809">
    <property type="term" value="F:NAD+ nucleosidase activity, cyclic ADP-ribose generating"/>
    <property type="evidence" value="ECO:0007669"/>
    <property type="project" value="UniProtKB-EC"/>
</dbReference>
<evidence type="ECO:0000259" key="5">
    <source>
        <dbReference type="PROSITE" id="PS50104"/>
    </source>
</evidence>
<dbReference type="AlphaFoldDB" id="A0A2P5EQD9"/>
<comment type="catalytic activity">
    <reaction evidence="4">
        <text>NAD(+) + H2O = ADP-D-ribose + nicotinamide + H(+)</text>
        <dbReference type="Rhea" id="RHEA:16301"/>
        <dbReference type="ChEBI" id="CHEBI:15377"/>
        <dbReference type="ChEBI" id="CHEBI:15378"/>
        <dbReference type="ChEBI" id="CHEBI:17154"/>
        <dbReference type="ChEBI" id="CHEBI:57540"/>
        <dbReference type="ChEBI" id="CHEBI:57967"/>
        <dbReference type="EC" id="3.2.2.6"/>
    </reaction>
    <physiologicalReaction direction="left-to-right" evidence="4">
        <dbReference type="Rhea" id="RHEA:16302"/>
    </physiologicalReaction>
</comment>
<dbReference type="Pfam" id="PF01582">
    <property type="entry name" value="TIR"/>
    <property type="match status" value="1"/>
</dbReference>
<proteinExistence type="predicted"/>
<dbReference type="Gene3D" id="3.40.50.10140">
    <property type="entry name" value="Toll/interleukin-1 receptor homology (TIR) domain"/>
    <property type="match status" value="1"/>
</dbReference>
<dbReference type="InParanoid" id="A0A2P5EQD9"/>
<dbReference type="Proteomes" id="UP000237000">
    <property type="component" value="Unassembled WGS sequence"/>
</dbReference>
<feature type="domain" description="TIR" evidence="5">
    <location>
        <begin position="23"/>
        <end position="179"/>
    </location>
</feature>
<protein>
    <recommendedName>
        <fullName evidence="1">ADP-ribosyl cyclase/cyclic ADP-ribose hydrolase</fullName>
        <ecNumber evidence="1">3.2.2.6</ecNumber>
    </recommendedName>
</protein>
<dbReference type="SUPFAM" id="SSF52200">
    <property type="entry name" value="Toll/Interleukin receptor TIR domain"/>
    <property type="match status" value="1"/>
</dbReference>
<gene>
    <name evidence="6" type="ORF">TorRG33x02_164240</name>
</gene>
<dbReference type="GO" id="GO:0007165">
    <property type="term" value="P:signal transduction"/>
    <property type="evidence" value="ECO:0007669"/>
    <property type="project" value="InterPro"/>
</dbReference>
<dbReference type="PROSITE" id="PS50104">
    <property type="entry name" value="TIR"/>
    <property type="match status" value="1"/>
</dbReference>
<dbReference type="SMART" id="SM00255">
    <property type="entry name" value="TIR"/>
    <property type="match status" value="1"/>
</dbReference>
<evidence type="ECO:0000256" key="4">
    <source>
        <dbReference type="ARBA" id="ARBA00047304"/>
    </source>
</evidence>
<name>A0A2P5EQD9_TREOI</name>
<evidence type="ECO:0000313" key="6">
    <source>
        <dbReference type="EMBL" id="PON87729.1"/>
    </source>
</evidence>
<organism evidence="6 7">
    <name type="scientific">Trema orientale</name>
    <name type="common">Charcoal tree</name>
    <name type="synonym">Celtis orientalis</name>
    <dbReference type="NCBI Taxonomy" id="63057"/>
    <lineage>
        <taxon>Eukaryota</taxon>
        <taxon>Viridiplantae</taxon>
        <taxon>Streptophyta</taxon>
        <taxon>Embryophyta</taxon>
        <taxon>Tracheophyta</taxon>
        <taxon>Spermatophyta</taxon>
        <taxon>Magnoliopsida</taxon>
        <taxon>eudicotyledons</taxon>
        <taxon>Gunneridae</taxon>
        <taxon>Pentapetalae</taxon>
        <taxon>rosids</taxon>
        <taxon>fabids</taxon>
        <taxon>Rosales</taxon>
        <taxon>Cannabaceae</taxon>
        <taxon>Trema</taxon>
    </lineage>
</organism>
<dbReference type="InterPro" id="IPR035897">
    <property type="entry name" value="Toll_tir_struct_dom_sf"/>
</dbReference>
<dbReference type="PANTHER" id="PTHR32009">
    <property type="entry name" value="TMV RESISTANCE PROTEIN N-LIKE"/>
    <property type="match status" value="1"/>
</dbReference>
<dbReference type="EC" id="3.2.2.6" evidence="1"/>
<dbReference type="OrthoDB" id="6160824at2759"/>